<protein>
    <recommendedName>
        <fullName evidence="8">Rieske domain-containing protein</fullName>
    </recommendedName>
</protein>
<accession>A0A2J6WHK8</accession>
<dbReference type="GO" id="GO:0046872">
    <property type="term" value="F:metal ion binding"/>
    <property type="evidence" value="ECO:0007669"/>
    <property type="project" value="UniProtKB-KW"/>
</dbReference>
<feature type="transmembrane region" description="Helical" evidence="7">
    <location>
        <begin position="23"/>
        <end position="43"/>
    </location>
</feature>
<evidence type="ECO:0000256" key="4">
    <source>
        <dbReference type="ARBA" id="ARBA00023014"/>
    </source>
</evidence>
<comment type="cofactor">
    <cofactor evidence="6">
        <name>[2Fe-2S] cluster</name>
        <dbReference type="ChEBI" id="CHEBI:190135"/>
    </cofactor>
</comment>
<keyword evidence="5" id="KW-1015">Disulfide bond</keyword>
<dbReference type="PRINTS" id="PR00162">
    <property type="entry name" value="RIESKE"/>
</dbReference>
<dbReference type="SUPFAM" id="SSF50022">
    <property type="entry name" value="ISP domain"/>
    <property type="match status" value="1"/>
</dbReference>
<dbReference type="Gene3D" id="2.102.10.10">
    <property type="entry name" value="Rieske [2Fe-2S] iron-sulphur domain"/>
    <property type="match status" value="1"/>
</dbReference>
<dbReference type="Pfam" id="PF00355">
    <property type="entry name" value="Rieske"/>
    <property type="match status" value="1"/>
</dbReference>
<evidence type="ECO:0000259" key="8">
    <source>
        <dbReference type="PROSITE" id="PS51296"/>
    </source>
</evidence>
<dbReference type="PROSITE" id="PS51296">
    <property type="entry name" value="RIESKE"/>
    <property type="match status" value="1"/>
</dbReference>
<evidence type="ECO:0000313" key="10">
    <source>
        <dbReference type="Proteomes" id="UP000242288"/>
    </source>
</evidence>
<reference evidence="9 10" key="1">
    <citation type="submission" date="2018-01" db="EMBL/GenBank/DDBJ databases">
        <title>Metagenomic assembled genomes from two thermal pools in the Uzon Caldera, Kamchatka, Russia.</title>
        <authorList>
            <person name="Wilkins L."/>
            <person name="Ettinger C."/>
        </authorList>
    </citation>
    <scope>NUCLEOTIDE SEQUENCE [LARGE SCALE GENOMIC DNA]</scope>
    <source>
        <strain evidence="9">ZAV-04</strain>
    </source>
</reference>
<keyword evidence="3" id="KW-0408">Iron</keyword>
<dbReference type="AlphaFoldDB" id="A0A2J6WHK8"/>
<dbReference type="InterPro" id="IPR005805">
    <property type="entry name" value="Rieske_Fe-S_prot_C"/>
</dbReference>
<dbReference type="EMBL" id="PNIO01000051">
    <property type="protein sequence ID" value="PMP69861.1"/>
    <property type="molecule type" value="Genomic_DNA"/>
</dbReference>
<evidence type="ECO:0000313" key="9">
    <source>
        <dbReference type="EMBL" id="PMP69861.1"/>
    </source>
</evidence>
<evidence type="ECO:0000256" key="5">
    <source>
        <dbReference type="ARBA" id="ARBA00023157"/>
    </source>
</evidence>
<keyword evidence="2" id="KW-0479">Metal-binding</keyword>
<name>A0A2J6WHK8_9BACT</name>
<evidence type="ECO:0000256" key="1">
    <source>
        <dbReference type="ARBA" id="ARBA00022714"/>
    </source>
</evidence>
<dbReference type="GO" id="GO:0051537">
    <property type="term" value="F:2 iron, 2 sulfur cluster binding"/>
    <property type="evidence" value="ECO:0007669"/>
    <property type="project" value="UniProtKB-KW"/>
</dbReference>
<dbReference type="InterPro" id="IPR017941">
    <property type="entry name" value="Rieske_2Fe-2S"/>
</dbReference>
<comment type="caution">
    <text evidence="9">The sequence shown here is derived from an EMBL/GenBank/DDBJ whole genome shotgun (WGS) entry which is preliminary data.</text>
</comment>
<keyword evidence="4" id="KW-0411">Iron-sulfur</keyword>
<sequence>MGKIALNDNNLHNQKRRLFLKKIINFIFLIAGLLFAVTGLIFLKPKKPKNRPLNFFEISEDKIPKEGVKKVDIAVEEGKLIKIFLVNKNNSTIAISPVCTHLGCFVNFDRTVNEFICPCHGGRYDIEGKVIDGPPKNALHRLPIKMENGKIFIGIKL</sequence>
<evidence type="ECO:0000256" key="6">
    <source>
        <dbReference type="ARBA" id="ARBA00034078"/>
    </source>
</evidence>
<dbReference type="InterPro" id="IPR036922">
    <property type="entry name" value="Rieske_2Fe-2S_sf"/>
</dbReference>
<keyword evidence="7" id="KW-0472">Membrane</keyword>
<proteinExistence type="predicted"/>
<keyword evidence="7" id="KW-1133">Transmembrane helix</keyword>
<keyword evidence="1" id="KW-0001">2Fe-2S</keyword>
<feature type="domain" description="Rieske" evidence="8">
    <location>
        <begin position="55"/>
        <end position="153"/>
    </location>
</feature>
<dbReference type="InterPro" id="IPR014349">
    <property type="entry name" value="Rieske_Fe-S_prot"/>
</dbReference>
<gene>
    <name evidence="9" type="ORF">C0186_05830</name>
</gene>
<keyword evidence="7" id="KW-0812">Transmembrane</keyword>
<dbReference type="CDD" id="cd03467">
    <property type="entry name" value="Rieske"/>
    <property type="match status" value="1"/>
</dbReference>
<evidence type="ECO:0000256" key="3">
    <source>
        <dbReference type="ARBA" id="ARBA00023004"/>
    </source>
</evidence>
<dbReference type="GO" id="GO:0016020">
    <property type="term" value="C:membrane"/>
    <property type="evidence" value="ECO:0007669"/>
    <property type="project" value="InterPro"/>
</dbReference>
<dbReference type="PANTHER" id="PTHR10134">
    <property type="entry name" value="CYTOCHROME B-C1 COMPLEX SUBUNIT RIESKE, MITOCHONDRIAL"/>
    <property type="match status" value="1"/>
</dbReference>
<evidence type="ECO:0000256" key="2">
    <source>
        <dbReference type="ARBA" id="ARBA00022723"/>
    </source>
</evidence>
<organism evidence="9 10">
    <name type="scientific">Thermodesulfovibrio aggregans</name>
    <dbReference type="NCBI Taxonomy" id="86166"/>
    <lineage>
        <taxon>Bacteria</taxon>
        <taxon>Pseudomonadati</taxon>
        <taxon>Nitrospirota</taxon>
        <taxon>Thermodesulfovibrionia</taxon>
        <taxon>Thermodesulfovibrionales</taxon>
        <taxon>Thermodesulfovibrionaceae</taxon>
        <taxon>Thermodesulfovibrio</taxon>
    </lineage>
</organism>
<dbReference type="Proteomes" id="UP000242288">
    <property type="component" value="Unassembled WGS sequence"/>
</dbReference>
<evidence type="ECO:0000256" key="7">
    <source>
        <dbReference type="SAM" id="Phobius"/>
    </source>
</evidence>